<dbReference type="GO" id="GO:0048471">
    <property type="term" value="C:perinuclear region of cytoplasm"/>
    <property type="evidence" value="ECO:0007669"/>
    <property type="project" value="TreeGrafter"/>
</dbReference>
<organism evidence="3">
    <name type="scientific">Chromera velia CCMP2878</name>
    <dbReference type="NCBI Taxonomy" id="1169474"/>
    <lineage>
        <taxon>Eukaryota</taxon>
        <taxon>Sar</taxon>
        <taxon>Alveolata</taxon>
        <taxon>Colpodellida</taxon>
        <taxon>Chromeraceae</taxon>
        <taxon>Chromera</taxon>
    </lineage>
</organism>
<name>A0A0G4FAL6_9ALVE</name>
<dbReference type="PhylomeDB" id="A0A0G4FAL6"/>
<dbReference type="GO" id="GO:0031267">
    <property type="term" value="F:small GTPase binding"/>
    <property type="evidence" value="ECO:0007669"/>
    <property type="project" value="TreeGrafter"/>
</dbReference>
<dbReference type="SUPFAM" id="SSF52047">
    <property type="entry name" value="RNI-like"/>
    <property type="match status" value="2"/>
</dbReference>
<dbReference type="InterPro" id="IPR001611">
    <property type="entry name" value="Leu-rich_rpt"/>
</dbReference>
<dbReference type="Pfam" id="PF13516">
    <property type="entry name" value="LRR_6"/>
    <property type="match status" value="2"/>
</dbReference>
<dbReference type="PANTHER" id="PTHR24113">
    <property type="entry name" value="RAN GTPASE-ACTIVATING PROTEIN 1"/>
    <property type="match status" value="1"/>
</dbReference>
<evidence type="ECO:0000256" key="2">
    <source>
        <dbReference type="SAM" id="MobiDB-lite"/>
    </source>
</evidence>
<dbReference type="GO" id="GO:0005096">
    <property type="term" value="F:GTPase activator activity"/>
    <property type="evidence" value="ECO:0007669"/>
    <property type="project" value="InterPro"/>
</dbReference>
<dbReference type="InterPro" id="IPR027038">
    <property type="entry name" value="RanGap"/>
</dbReference>
<proteinExistence type="predicted"/>
<dbReference type="GO" id="GO:0006913">
    <property type="term" value="P:nucleocytoplasmic transport"/>
    <property type="evidence" value="ECO:0007669"/>
    <property type="project" value="TreeGrafter"/>
</dbReference>
<feature type="region of interest" description="Disordered" evidence="2">
    <location>
        <begin position="1"/>
        <end position="59"/>
    </location>
</feature>
<protein>
    <submittedName>
        <fullName evidence="3">Uncharacterized protein</fullName>
    </submittedName>
</protein>
<sequence>MTEQTKTQKEEGRGKDARTPKRDNEGKEASEDNQKGRYENAQREEDVGEKTLDKETERRRNQDDGLFALLQRVEITSQILSDLVKQRDSFGLAWLLLLLIKKHKAEGKTSLVLPDCVDLSGSSGVSPDKMFLLMELLPSSIEQMKADAVVVKRRALPLFVRFLERVKAAREGREEAPPLKRFVFAENSIGPEEAPEVFRLLVPLLQHLCLNGNPLGAEGFRALAEVVASGGASPLRVLDLENTMTKTRDDLEALELLCDAIKQQNLRVETLNLSGNRFSEQRMGVLGQILCAACLPCVRQLRLANCEMDAWVLERLADSLGGSSIPTLETLDLEENDGLFDSLDEISGMIRAECLPSLKNLRLQTSSTISVMAVKEFLKALESAERPCGLQNVPLNLAGYDLEDDHTETFQGLGAGRYAPVRPLSLSLIPLYLGAFLRGVVENEKGPWVEVHDLTVDLWEGGGPDVIGDPLQLLGDLIGMGRLSSLRQVKMTMFDWTESNFLEGRRTFLASLSHVKFNFLSEFCAKLNDEHAVLLAEAVRVGSVSQLRVLDLTYNREGLWTEERGRLGRVGMEALMGAVTESQEGLASLDVLNVSFSRAGEGAGYLGMTLMSGKLPRLSKIDLSNSNLTDEGVRGLAEAVRGGGFAGVVSLDLRAHGVRGWEDGIEAEVEPQSWEVFARSIAESQGGLPKMKQLLIGQTREDHFCVWLGIAMATGKLPCVEKLEPARISLDTQSVPIISDAVRENQFPPAAFPLTLCVREGSRDVNLDNLIRAIAESRERVRVGELELRGGQVGEEALIALASSERGNLSYLKYLDLSDCEIDDSKLKRWGEVFRAHECPKLGSIKLSKNRITLEGISGFFKTLEPESLPELCWVDWKDQEGQEEVGDGGVTQKEFLFSIKALRQAAQSEGKVPSLNRIF</sequence>
<dbReference type="SMART" id="SM00368">
    <property type="entry name" value="LRR_RI"/>
    <property type="match status" value="3"/>
</dbReference>
<dbReference type="AlphaFoldDB" id="A0A0G4FAL6"/>
<dbReference type="InterPro" id="IPR032675">
    <property type="entry name" value="LRR_dom_sf"/>
</dbReference>
<dbReference type="EMBL" id="CDMZ01000243">
    <property type="protein sequence ID" value="CEM09968.1"/>
    <property type="molecule type" value="Genomic_DNA"/>
</dbReference>
<feature type="coiled-coil region" evidence="1">
    <location>
        <begin position="237"/>
        <end position="264"/>
    </location>
</feature>
<reference evidence="3" key="1">
    <citation type="submission" date="2014-11" db="EMBL/GenBank/DDBJ databases">
        <authorList>
            <person name="Otto D Thomas"/>
            <person name="Naeem Raeece"/>
        </authorList>
    </citation>
    <scope>NUCLEOTIDE SEQUENCE</scope>
</reference>
<accession>A0A0G4FAL6</accession>
<dbReference type="Gene3D" id="3.80.10.10">
    <property type="entry name" value="Ribonuclease Inhibitor"/>
    <property type="match status" value="3"/>
</dbReference>
<evidence type="ECO:0000313" key="3">
    <source>
        <dbReference type="EMBL" id="CEM09968.1"/>
    </source>
</evidence>
<gene>
    <name evidence="3" type="ORF">Cvel_3032</name>
</gene>
<keyword evidence="1" id="KW-0175">Coiled coil</keyword>
<dbReference type="PANTHER" id="PTHR24113:SF15">
    <property type="entry name" value="NACHT DOMAIN-CONTAINING PROTEIN"/>
    <property type="match status" value="1"/>
</dbReference>
<dbReference type="GO" id="GO:0005829">
    <property type="term" value="C:cytosol"/>
    <property type="evidence" value="ECO:0007669"/>
    <property type="project" value="TreeGrafter"/>
</dbReference>
<evidence type="ECO:0000256" key="1">
    <source>
        <dbReference type="SAM" id="Coils"/>
    </source>
</evidence>
<dbReference type="VEuPathDB" id="CryptoDB:Cvel_3032"/>
<dbReference type="GO" id="GO:0005634">
    <property type="term" value="C:nucleus"/>
    <property type="evidence" value="ECO:0007669"/>
    <property type="project" value="TreeGrafter"/>
</dbReference>